<dbReference type="PROSITE" id="PS50156">
    <property type="entry name" value="SSD"/>
    <property type="match status" value="1"/>
</dbReference>
<evidence type="ECO:0000256" key="2">
    <source>
        <dbReference type="ARBA" id="ARBA00022475"/>
    </source>
</evidence>
<dbReference type="InterPro" id="IPR004869">
    <property type="entry name" value="MMPL_dom"/>
</dbReference>
<feature type="transmembrane region" description="Helical" evidence="6">
    <location>
        <begin position="181"/>
        <end position="201"/>
    </location>
</feature>
<feature type="domain" description="SSD" evidence="7">
    <location>
        <begin position="205"/>
        <end position="330"/>
    </location>
</feature>
<feature type="transmembrane region" description="Helical" evidence="6">
    <location>
        <begin position="272"/>
        <end position="293"/>
    </location>
</feature>
<accession>A0ABX8SLF7</accession>
<dbReference type="InterPro" id="IPR000731">
    <property type="entry name" value="SSD"/>
</dbReference>
<protein>
    <submittedName>
        <fullName evidence="8">MMPL family transporter</fullName>
    </submittedName>
</protein>
<dbReference type="RefSeq" id="WP_219082413.1">
    <property type="nucleotide sequence ID" value="NZ_CP079216.1"/>
</dbReference>
<comment type="subcellular location">
    <subcellularLocation>
        <location evidence="1">Cell membrane</location>
        <topology evidence="1">Multi-pass membrane protein</topology>
    </subcellularLocation>
</comment>
<evidence type="ECO:0000259" key="7">
    <source>
        <dbReference type="PROSITE" id="PS50156"/>
    </source>
</evidence>
<dbReference type="PANTHER" id="PTHR33406:SF13">
    <property type="entry name" value="MEMBRANE PROTEIN YDFJ"/>
    <property type="match status" value="1"/>
</dbReference>
<dbReference type="Pfam" id="PF03176">
    <property type="entry name" value="MMPL"/>
    <property type="match status" value="2"/>
</dbReference>
<feature type="transmembrane region" description="Helical" evidence="6">
    <location>
        <begin position="208"/>
        <end position="228"/>
    </location>
</feature>
<feature type="transmembrane region" description="Helical" evidence="6">
    <location>
        <begin position="658"/>
        <end position="677"/>
    </location>
</feature>
<dbReference type="PANTHER" id="PTHR33406">
    <property type="entry name" value="MEMBRANE PROTEIN MJ1562-RELATED"/>
    <property type="match status" value="1"/>
</dbReference>
<evidence type="ECO:0000256" key="3">
    <source>
        <dbReference type="ARBA" id="ARBA00022692"/>
    </source>
</evidence>
<feature type="transmembrane region" description="Helical" evidence="6">
    <location>
        <begin position="353"/>
        <end position="378"/>
    </location>
</feature>
<evidence type="ECO:0000256" key="1">
    <source>
        <dbReference type="ARBA" id="ARBA00004651"/>
    </source>
</evidence>
<evidence type="ECO:0000256" key="5">
    <source>
        <dbReference type="ARBA" id="ARBA00023136"/>
    </source>
</evidence>
<evidence type="ECO:0000256" key="6">
    <source>
        <dbReference type="SAM" id="Phobius"/>
    </source>
</evidence>
<reference evidence="8 9" key="1">
    <citation type="submission" date="2021-07" db="EMBL/GenBank/DDBJ databases">
        <title>complete genome sequencing of Tessaracoccus sp.J1M15.</title>
        <authorList>
            <person name="Bae J.-W."/>
            <person name="Kim D.-y."/>
        </authorList>
    </citation>
    <scope>NUCLEOTIDE SEQUENCE [LARGE SCALE GENOMIC DNA]</scope>
    <source>
        <strain evidence="8 9">J1M15</strain>
    </source>
</reference>
<evidence type="ECO:0000256" key="4">
    <source>
        <dbReference type="ARBA" id="ARBA00022989"/>
    </source>
</evidence>
<organism evidence="8 9">
    <name type="scientific">Tessaracoccus palaemonis</name>
    <dbReference type="NCBI Taxonomy" id="2829499"/>
    <lineage>
        <taxon>Bacteria</taxon>
        <taxon>Bacillati</taxon>
        <taxon>Actinomycetota</taxon>
        <taxon>Actinomycetes</taxon>
        <taxon>Propionibacteriales</taxon>
        <taxon>Propionibacteriaceae</taxon>
        <taxon>Tessaracoccus</taxon>
    </lineage>
</organism>
<keyword evidence="3 6" id="KW-0812">Transmembrane</keyword>
<keyword evidence="9" id="KW-1185">Reference proteome</keyword>
<feature type="transmembrane region" description="Helical" evidence="6">
    <location>
        <begin position="520"/>
        <end position="540"/>
    </location>
</feature>
<proteinExistence type="predicted"/>
<feature type="transmembrane region" description="Helical" evidence="6">
    <location>
        <begin position="299"/>
        <end position="332"/>
    </location>
</feature>
<keyword evidence="5 6" id="KW-0472">Membrane</keyword>
<name>A0ABX8SLF7_9ACTN</name>
<dbReference type="EMBL" id="CP079216">
    <property type="protein sequence ID" value="QXT62988.1"/>
    <property type="molecule type" value="Genomic_DNA"/>
</dbReference>
<gene>
    <name evidence="8" type="ORF">KDB89_00395</name>
</gene>
<evidence type="ECO:0000313" key="9">
    <source>
        <dbReference type="Proteomes" id="UP000824504"/>
    </source>
</evidence>
<feature type="transmembrane region" description="Helical" evidence="6">
    <location>
        <begin position="630"/>
        <end position="652"/>
    </location>
</feature>
<keyword evidence="4 6" id="KW-1133">Transmembrane helix</keyword>
<evidence type="ECO:0000313" key="8">
    <source>
        <dbReference type="EMBL" id="QXT62988.1"/>
    </source>
</evidence>
<dbReference type="Proteomes" id="UP000824504">
    <property type="component" value="Chromosome"/>
</dbReference>
<feature type="transmembrane region" description="Helical" evidence="6">
    <location>
        <begin position="585"/>
        <end position="609"/>
    </location>
</feature>
<dbReference type="InterPro" id="IPR050545">
    <property type="entry name" value="Mycobact_MmpL"/>
</dbReference>
<feature type="transmembrane region" description="Helical" evidence="6">
    <location>
        <begin position="234"/>
        <end position="252"/>
    </location>
</feature>
<keyword evidence="2" id="KW-1003">Cell membrane</keyword>
<sequence length="883" mass="92362">MSAWLYAVGRWCFRRRLTVIAIWVALLAGLGGAALVGHGSFNNAFEIPSSSSQEALDRLSMTFPSAAALSAMAVIELPEGDSVDDYKAEIEDAVKEFEALDEVDTGTSPWNEYVTGLISDDERAAIIQLALTFEETPTEADLEPITHVADDLADALPEGSIVSMGGEAYNIELPALSIIEGLGLLVALVVLTIVLGSLVAAGLPLVTAIIGVGVSMALLFLLTGIFDINSTTPLLSIMLGLAVGIDYALFILSRHRDQLAAGIEPEESAGRAVGTSGSAVVFAGLTVFIALLGLSVANIPFLTVMGIFAALTVAFSVAIALTLLPALMGLLGARMTPKARKPRKAKKKEGFGFAWWVRTVTTHPIVTMVIVVTALGALTVPTLGLQVSLPNAGQQTAGTPARVAFDLLEENFGPGINGPLIVTADIIGSTDPLGVMAGLKEDIEAMDGVASVPMSTPNQNADTGLVQVVPTTGPTDPATADLVRALADRADEWEAEYGVATNVTGLTAVQIDISEKLTAALLPFGVLVVGLSLILLAAVFRSVWVPVKATLGYLLSVGAAFGATALVFNYGVGKELINLEKPMPVISFLPILLMGILFGLAMDYEVFLVSRMREEYVHGKSAIEAIRSGFVASGPVVAAAAIIMFSVFAFFVPEGMGAIKAIAFALAVGVAVDAFLVRMTLVPAVMALLGDKAWWLPKWLDRILPTFDVEGEVLSTEMRLKDWPGDDSLVFADDLAVEGVVGPISLRLVPGNVVGLVGPVSARTGAALALSGRLETTSGRARVVGALLPEGASRVHRRVNYVDLALVEDRPGVLHKIGAGSVVFIDSVELSTDPDTHAALEDLIERVRPSGVVVLCAAAEEQLSNLPVDGVYPAPTALEGSLA</sequence>
<feature type="transmembrane region" description="Helical" evidence="6">
    <location>
        <begin position="552"/>
        <end position="573"/>
    </location>
</feature>